<proteinExistence type="predicted"/>
<dbReference type="EMBL" id="GBRH01207143">
    <property type="protein sequence ID" value="JAD90752.1"/>
    <property type="molecule type" value="Transcribed_RNA"/>
</dbReference>
<evidence type="ECO:0000313" key="1">
    <source>
        <dbReference type="EMBL" id="JAD90752.1"/>
    </source>
</evidence>
<name>A0A0A9E442_ARUDO</name>
<sequence>MKRVDPRSTRMKRLLLSLRGNWGSKGRTQRRLPLLLTNTPSGPHLRAVRRPLLERHRLEVEHLVERDHMDGAVRPVGRGGQRVGVGGGEAPDVGGGGGALALHLLGGDGVEAAEHGVLDITGYLGAATGVAGAAREVLLEAVDAAAEEVLAAVGALEAHPALGAHHQAVLPRRVVLLRADRHHLLLLRRRRRPGCRILILLLHPPHATPSFGRRS</sequence>
<accession>A0A0A9E442</accession>
<reference evidence="1" key="2">
    <citation type="journal article" date="2015" name="Data Brief">
        <title>Shoot transcriptome of the giant reed, Arundo donax.</title>
        <authorList>
            <person name="Barrero R.A."/>
            <person name="Guerrero F.D."/>
            <person name="Moolhuijzen P."/>
            <person name="Goolsby J.A."/>
            <person name="Tidwell J."/>
            <person name="Bellgard S.E."/>
            <person name="Bellgard M.I."/>
        </authorList>
    </citation>
    <scope>NUCLEOTIDE SEQUENCE</scope>
    <source>
        <tissue evidence="1">Shoot tissue taken approximately 20 cm above the soil surface</tissue>
    </source>
</reference>
<reference evidence="1" key="1">
    <citation type="submission" date="2014-09" db="EMBL/GenBank/DDBJ databases">
        <authorList>
            <person name="Magalhaes I.L.F."/>
            <person name="Oliveira U."/>
            <person name="Santos F.R."/>
            <person name="Vidigal T.H.D.A."/>
            <person name="Brescovit A.D."/>
            <person name="Santos A.J."/>
        </authorList>
    </citation>
    <scope>NUCLEOTIDE SEQUENCE</scope>
    <source>
        <tissue evidence="1">Shoot tissue taken approximately 20 cm above the soil surface</tissue>
    </source>
</reference>
<organism evidence="1">
    <name type="scientific">Arundo donax</name>
    <name type="common">Giant reed</name>
    <name type="synonym">Donax arundinaceus</name>
    <dbReference type="NCBI Taxonomy" id="35708"/>
    <lineage>
        <taxon>Eukaryota</taxon>
        <taxon>Viridiplantae</taxon>
        <taxon>Streptophyta</taxon>
        <taxon>Embryophyta</taxon>
        <taxon>Tracheophyta</taxon>
        <taxon>Spermatophyta</taxon>
        <taxon>Magnoliopsida</taxon>
        <taxon>Liliopsida</taxon>
        <taxon>Poales</taxon>
        <taxon>Poaceae</taxon>
        <taxon>PACMAD clade</taxon>
        <taxon>Arundinoideae</taxon>
        <taxon>Arundineae</taxon>
        <taxon>Arundo</taxon>
    </lineage>
</organism>
<protein>
    <submittedName>
        <fullName evidence="1">Uncharacterized protein</fullName>
    </submittedName>
</protein>
<dbReference type="AlphaFoldDB" id="A0A0A9E442"/>